<gene>
    <name evidence="7" type="ORF">CANCADRAFT_26720</name>
</gene>
<dbReference type="InterPro" id="IPR020855">
    <property type="entry name" value="Ureohydrolase_Mn_BS"/>
</dbReference>
<dbReference type="InterPro" id="IPR023696">
    <property type="entry name" value="Ureohydrolase_dom_sf"/>
</dbReference>
<evidence type="ECO:0000256" key="3">
    <source>
        <dbReference type="ARBA" id="ARBA00022801"/>
    </source>
</evidence>
<dbReference type="Pfam" id="PF00491">
    <property type="entry name" value="Arginase"/>
    <property type="match status" value="1"/>
</dbReference>
<dbReference type="Proteomes" id="UP000095023">
    <property type="component" value="Unassembled WGS sequence"/>
</dbReference>
<dbReference type="CDD" id="cd11592">
    <property type="entry name" value="Agmatinase_PAH"/>
    <property type="match status" value="1"/>
</dbReference>
<dbReference type="SUPFAM" id="SSF52768">
    <property type="entry name" value="Arginase/deacetylase"/>
    <property type="match status" value="1"/>
</dbReference>
<feature type="chain" id="PRO_5012543004" description="Agmatinase" evidence="6">
    <location>
        <begin position="16"/>
        <end position="379"/>
    </location>
</feature>
<dbReference type="EMBL" id="KV453842">
    <property type="protein sequence ID" value="ODV90205.1"/>
    <property type="molecule type" value="Genomic_DNA"/>
</dbReference>
<sequence length="379" mass="41353">MKVSAFLVLGTYVSALLEDQAAKWDYDLTFSGISSFAHLDHVKCLTHTEEPFDIAVVGVPFDTVVSYRPGARFGPRAIRAASSRQTRFRSFNARAGLNPYANWARIIDCGDIPASPFNPKVALTHMEVGMRELLDHPTASDNTASGLSSDRKSHPQLVTLGGDHSISLAALRALKDIYGPIHMIHFDAHLDTWAGDNYPGWGYDEENSAEFTHGTMLWMAAREGLLANGSCIHAGLRTRLSGVDYSDYLSDKNQGWTYIEAHEIDFIGVAGIIDKIKSVVGDGPVYLSLDIDTIDPGMAPGTGTPEIGGWTTRELRSIFRGLEDLNFVGFDVVEVAPAYDDNSESTALAAAELAFEMISTFVKKPLNPLNTDSKAHDEL</sequence>
<comment type="cofactor">
    <cofactor evidence="4">
        <name>Mn(2+)</name>
        <dbReference type="ChEBI" id="CHEBI:29035"/>
    </cofactor>
    <text evidence="4">Binds 2 manganese ions per subunit.</text>
</comment>
<dbReference type="FunFam" id="3.40.800.10:FF:000014">
    <property type="entry name" value="Arginase family protein"/>
    <property type="match status" value="1"/>
</dbReference>
<name>A0A1E4TEM1_9ASCO</name>
<dbReference type="PROSITE" id="PS01053">
    <property type="entry name" value="ARGINASE_1"/>
    <property type="match status" value="1"/>
</dbReference>
<reference evidence="8" key="1">
    <citation type="submission" date="2016-02" db="EMBL/GenBank/DDBJ databases">
        <title>Comparative genomics of biotechnologically important yeasts.</title>
        <authorList>
            <consortium name="DOE Joint Genome Institute"/>
            <person name="Riley R."/>
            <person name="Haridas S."/>
            <person name="Wolfe K.H."/>
            <person name="Lopes M.R."/>
            <person name="Hittinger C.T."/>
            <person name="Goker M."/>
            <person name="Salamov A."/>
            <person name="Wisecaver J."/>
            <person name="Long T.M."/>
            <person name="Aerts A.L."/>
            <person name="Barry K."/>
            <person name="Choi C."/>
            <person name="Clum A."/>
            <person name="Coughlan A.Y."/>
            <person name="Deshpande S."/>
            <person name="Douglass A.P."/>
            <person name="Hanson S.J."/>
            <person name="Klenk H.-P."/>
            <person name="Labutti K."/>
            <person name="Lapidus A."/>
            <person name="Lindquist E."/>
            <person name="Lipzen A."/>
            <person name="Meier-Kolthoff J.P."/>
            <person name="Ohm R.A."/>
            <person name="Otillar R.P."/>
            <person name="Pangilinan J."/>
            <person name="Peng Y."/>
            <person name="Rokas A."/>
            <person name="Rosa C.A."/>
            <person name="Scheuner C."/>
            <person name="Sibirny A.A."/>
            <person name="Slot J.C."/>
            <person name="Stielow J.B."/>
            <person name="Sun H."/>
            <person name="Kurtzman C.P."/>
            <person name="Blackwell M."/>
            <person name="Jeffries T.W."/>
            <person name="Grigoriev I.V."/>
        </authorList>
    </citation>
    <scope>NUCLEOTIDE SEQUENCE [LARGE SCALE GENOMIC DNA]</scope>
    <source>
        <strain evidence="8">NRRL Y-17796</strain>
    </source>
</reference>
<keyword evidence="4" id="KW-0464">Manganese</keyword>
<dbReference type="AlphaFoldDB" id="A0A1E4TEM1"/>
<feature type="binding site" evidence="4">
    <location>
        <position position="191"/>
    </location>
    <ligand>
        <name>Mn(2+)</name>
        <dbReference type="ChEBI" id="CHEBI:29035"/>
        <label>1</label>
    </ligand>
</feature>
<keyword evidence="2 4" id="KW-0479">Metal-binding</keyword>
<dbReference type="GO" id="GO:0033389">
    <property type="term" value="P:putrescine biosynthetic process from arginine, via agmatine"/>
    <property type="evidence" value="ECO:0007669"/>
    <property type="project" value="TreeGrafter"/>
</dbReference>
<accession>A0A1E4TEM1</accession>
<dbReference type="PANTHER" id="PTHR11358">
    <property type="entry name" value="ARGINASE/AGMATINASE"/>
    <property type="match status" value="1"/>
</dbReference>
<comment type="similarity">
    <text evidence="1">Belongs to the arginase family. Agmatinase subfamily.</text>
</comment>
<protein>
    <recommendedName>
        <fullName evidence="9">Agmatinase</fullName>
    </recommendedName>
</protein>
<feature type="binding site" evidence="4">
    <location>
        <position position="189"/>
    </location>
    <ligand>
        <name>Mn(2+)</name>
        <dbReference type="ChEBI" id="CHEBI:29035"/>
        <label>1</label>
    </ligand>
</feature>
<proteinExistence type="inferred from homology"/>
<evidence type="ECO:0000313" key="8">
    <source>
        <dbReference type="Proteomes" id="UP000095023"/>
    </source>
</evidence>
<evidence type="ECO:0000256" key="2">
    <source>
        <dbReference type="ARBA" id="ARBA00022723"/>
    </source>
</evidence>
<dbReference type="GO" id="GO:0008783">
    <property type="term" value="F:agmatinase activity"/>
    <property type="evidence" value="ECO:0007669"/>
    <property type="project" value="TreeGrafter"/>
</dbReference>
<feature type="binding site" evidence="4">
    <location>
        <position position="187"/>
    </location>
    <ligand>
        <name>Mn(2+)</name>
        <dbReference type="ChEBI" id="CHEBI:29035"/>
        <label>1</label>
    </ligand>
</feature>
<dbReference type="GO" id="GO:0046872">
    <property type="term" value="F:metal ion binding"/>
    <property type="evidence" value="ECO:0007669"/>
    <property type="project" value="UniProtKB-KW"/>
</dbReference>
<evidence type="ECO:0000256" key="6">
    <source>
        <dbReference type="SAM" id="SignalP"/>
    </source>
</evidence>
<keyword evidence="8" id="KW-1185">Reference proteome</keyword>
<dbReference type="PROSITE" id="PS51409">
    <property type="entry name" value="ARGINASE_2"/>
    <property type="match status" value="1"/>
</dbReference>
<dbReference type="PANTHER" id="PTHR11358:SF26">
    <property type="entry name" value="GUANIDINO ACID HYDROLASE, MITOCHONDRIAL"/>
    <property type="match status" value="1"/>
</dbReference>
<keyword evidence="6" id="KW-0732">Signal</keyword>
<evidence type="ECO:0000256" key="1">
    <source>
        <dbReference type="ARBA" id="ARBA00009227"/>
    </source>
</evidence>
<keyword evidence="3 5" id="KW-0378">Hydrolase</keyword>
<evidence type="ECO:0000256" key="5">
    <source>
        <dbReference type="RuleBase" id="RU003684"/>
    </source>
</evidence>
<dbReference type="InterPro" id="IPR006035">
    <property type="entry name" value="Ureohydrolase"/>
</dbReference>
<evidence type="ECO:0000256" key="4">
    <source>
        <dbReference type="PIRSR" id="PIRSR036979-1"/>
    </source>
</evidence>
<feature type="binding site" evidence="4">
    <location>
        <position position="292"/>
    </location>
    <ligand>
        <name>Mn(2+)</name>
        <dbReference type="ChEBI" id="CHEBI:29035"/>
        <label>1</label>
    </ligand>
</feature>
<dbReference type="PIRSF" id="PIRSF036979">
    <property type="entry name" value="Arginase"/>
    <property type="match status" value="1"/>
</dbReference>
<feature type="signal peptide" evidence="6">
    <location>
        <begin position="1"/>
        <end position="15"/>
    </location>
</feature>
<feature type="binding site" evidence="4">
    <location>
        <position position="164"/>
    </location>
    <ligand>
        <name>Mn(2+)</name>
        <dbReference type="ChEBI" id="CHEBI:29035"/>
        <label>1</label>
    </ligand>
</feature>
<organism evidence="7 8">
    <name type="scientific">Tortispora caseinolytica NRRL Y-17796</name>
    <dbReference type="NCBI Taxonomy" id="767744"/>
    <lineage>
        <taxon>Eukaryota</taxon>
        <taxon>Fungi</taxon>
        <taxon>Dikarya</taxon>
        <taxon>Ascomycota</taxon>
        <taxon>Saccharomycotina</taxon>
        <taxon>Trigonopsidomycetes</taxon>
        <taxon>Trigonopsidales</taxon>
        <taxon>Trigonopsidaceae</taxon>
        <taxon>Tortispora</taxon>
    </lineage>
</organism>
<dbReference type="PRINTS" id="PR00116">
    <property type="entry name" value="ARGINASE"/>
</dbReference>
<evidence type="ECO:0000313" key="7">
    <source>
        <dbReference type="EMBL" id="ODV90205.1"/>
    </source>
</evidence>
<dbReference type="OrthoDB" id="288726at2759"/>
<dbReference type="Gene3D" id="3.40.800.10">
    <property type="entry name" value="Ureohydrolase domain"/>
    <property type="match status" value="1"/>
</dbReference>
<evidence type="ECO:0008006" key="9">
    <source>
        <dbReference type="Google" id="ProtNLM"/>
    </source>
</evidence>
<feature type="binding site" evidence="4">
    <location>
        <position position="290"/>
    </location>
    <ligand>
        <name>Mn(2+)</name>
        <dbReference type="ChEBI" id="CHEBI:29035"/>
        <label>1</label>
    </ligand>
</feature>